<name>A0A0A9H403_ARUDO</name>
<dbReference type="AlphaFoldDB" id="A0A0A9H403"/>
<proteinExistence type="predicted"/>
<dbReference type="EMBL" id="GBRH01168320">
    <property type="protein sequence ID" value="JAE29576.1"/>
    <property type="molecule type" value="Transcribed_RNA"/>
</dbReference>
<reference evidence="1" key="2">
    <citation type="journal article" date="2015" name="Data Brief">
        <title>Shoot transcriptome of the giant reed, Arundo donax.</title>
        <authorList>
            <person name="Barrero R.A."/>
            <person name="Guerrero F.D."/>
            <person name="Moolhuijzen P."/>
            <person name="Goolsby J.A."/>
            <person name="Tidwell J."/>
            <person name="Bellgard S.E."/>
            <person name="Bellgard M.I."/>
        </authorList>
    </citation>
    <scope>NUCLEOTIDE SEQUENCE</scope>
    <source>
        <tissue evidence="1">Shoot tissue taken approximately 20 cm above the soil surface</tissue>
    </source>
</reference>
<organism evidence="1">
    <name type="scientific">Arundo donax</name>
    <name type="common">Giant reed</name>
    <name type="synonym">Donax arundinaceus</name>
    <dbReference type="NCBI Taxonomy" id="35708"/>
    <lineage>
        <taxon>Eukaryota</taxon>
        <taxon>Viridiplantae</taxon>
        <taxon>Streptophyta</taxon>
        <taxon>Embryophyta</taxon>
        <taxon>Tracheophyta</taxon>
        <taxon>Spermatophyta</taxon>
        <taxon>Magnoliopsida</taxon>
        <taxon>Liliopsida</taxon>
        <taxon>Poales</taxon>
        <taxon>Poaceae</taxon>
        <taxon>PACMAD clade</taxon>
        <taxon>Arundinoideae</taxon>
        <taxon>Arundineae</taxon>
        <taxon>Arundo</taxon>
    </lineage>
</organism>
<sequence length="27" mass="3084">MPRSLSRQFPVLIVQAQQVRLTASSRN</sequence>
<evidence type="ECO:0000313" key="1">
    <source>
        <dbReference type="EMBL" id="JAE29576.1"/>
    </source>
</evidence>
<protein>
    <submittedName>
        <fullName evidence="1">Uncharacterized protein</fullName>
    </submittedName>
</protein>
<accession>A0A0A9H403</accession>
<reference evidence="1" key="1">
    <citation type="submission" date="2014-09" db="EMBL/GenBank/DDBJ databases">
        <authorList>
            <person name="Magalhaes I.L.F."/>
            <person name="Oliveira U."/>
            <person name="Santos F.R."/>
            <person name="Vidigal T.H.D.A."/>
            <person name="Brescovit A.D."/>
            <person name="Santos A.J."/>
        </authorList>
    </citation>
    <scope>NUCLEOTIDE SEQUENCE</scope>
    <source>
        <tissue evidence="1">Shoot tissue taken approximately 20 cm above the soil surface</tissue>
    </source>
</reference>